<gene>
    <name evidence="9" type="ORF">AB6A40_006005</name>
</gene>
<dbReference type="SMART" id="SM00351">
    <property type="entry name" value="PAX"/>
    <property type="match status" value="1"/>
</dbReference>
<dbReference type="PRINTS" id="PR00027">
    <property type="entry name" value="PAIREDBOX"/>
</dbReference>
<keyword evidence="2" id="KW-0217">Developmental protein</keyword>
<keyword evidence="6" id="KW-0804">Transcription</keyword>
<evidence type="ECO:0000313" key="9">
    <source>
        <dbReference type="EMBL" id="MFH4979296.1"/>
    </source>
</evidence>
<evidence type="ECO:0000256" key="1">
    <source>
        <dbReference type="ARBA" id="ARBA00004123"/>
    </source>
</evidence>
<feature type="domain" description="Paired" evidence="8">
    <location>
        <begin position="38"/>
        <end position="164"/>
    </location>
</feature>
<protein>
    <recommendedName>
        <fullName evidence="8">Paired domain-containing protein</fullName>
    </recommendedName>
</protein>
<evidence type="ECO:0000256" key="5">
    <source>
        <dbReference type="ARBA" id="ARBA00023125"/>
    </source>
</evidence>
<reference evidence="9 10" key="1">
    <citation type="submission" date="2024-08" db="EMBL/GenBank/DDBJ databases">
        <title>Gnathostoma spinigerum genome.</title>
        <authorList>
            <person name="Gonzalez-Bertolin B."/>
            <person name="Monzon S."/>
            <person name="Zaballos A."/>
            <person name="Jimenez P."/>
            <person name="Dekumyoy P."/>
            <person name="Varona S."/>
            <person name="Cuesta I."/>
            <person name="Sumanam S."/>
            <person name="Adisakwattana P."/>
            <person name="Gasser R.B."/>
            <person name="Hernandez-Gonzalez A."/>
            <person name="Young N.D."/>
            <person name="Perteguer M.J."/>
        </authorList>
    </citation>
    <scope>NUCLEOTIDE SEQUENCE [LARGE SCALE GENOMIC DNA]</scope>
    <source>
        <strain evidence="9">AL3</strain>
        <tissue evidence="9">Liver</tissue>
    </source>
</reference>
<evidence type="ECO:0000259" key="8">
    <source>
        <dbReference type="PROSITE" id="PS51057"/>
    </source>
</evidence>
<accession>A0ABD6EHT5</accession>
<dbReference type="FunFam" id="1.10.10.10:FF:000003">
    <property type="entry name" value="Paired box protein Pax-6"/>
    <property type="match status" value="1"/>
</dbReference>
<proteinExistence type="predicted"/>
<evidence type="ECO:0000256" key="2">
    <source>
        <dbReference type="ARBA" id="ARBA00022473"/>
    </source>
</evidence>
<evidence type="ECO:0000313" key="10">
    <source>
        <dbReference type="Proteomes" id="UP001608902"/>
    </source>
</evidence>
<dbReference type="Proteomes" id="UP001608902">
    <property type="component" value="Unassembled WGS sequence"/>
</dbReference>
<comment type="caution">
    <text evidence="9">The sequence shown here is derived from an EMBL/GenBank/DDBJ whole genome shotgun (WGS) entry which is preliminary data.</text>
</comment>
<dbReference type="Gene3D" id="1.10.10.10">
    <property type="entry name" value="Winged helix-like DNA-binding domain superfamily/Winged helix DNA-binding domain"/>
    <property type="match status" value="2"/>
</dbReference>
<dbReference type="Pfam" id="PF00292">
    <property type="entry name" value="PAX"/>
    <property type="match status" value="1"/>
</dbReference>
<name>A0ABD6EHT5_9BILA</name>
<keyword evidence="3" id="KW-0563">Paired box</keyword>
<dbReference type="EMBL" id="JBGFUD010004031">
    <property type="protein sequence ID" value="MFH4979296.1"/>
    <property type="molecule type" value="Genomic_DNA"/>
</dbReference>
<keyword evidence="10" id="KW-1185">Reference proteome</keyword>
<keyword evidence="4" id="KW-0805">Transcription regulation</keyword>
<dbReference type="InterPro" id="IPR001523">
    <property type="entry name" value="Paired_dom"/>
</dbReference>
<evidence type="ECO:0000256" key="6">
    <source>
        <dbReference type="ARBA" id="ARBA00023163"/>
    </source>
</evidence>
<comment type="subcellular location">
    <subcellularLocation>
        <location evidence="1">Nucleus</location>
    </subcellularLocation>
</comment>
<dbReference type="InterPro" id="IPR036388">
    <property type="entry name" value="WH-like_DNA-bd_sf"/>
</dbReference>
<dbReference type="InterPro" id="IPR043565">
    <property type="entry name" value="PAX_fam"/>
</dbReference>
<evidence type="ECO:0000256" key="7">
    <source>
        <dbReference type="ARBA" id="ARBA00023242"/>
    </source>
</evidence>
<dbReference type="InterPro" id="IPR043182">
    <property type="entry name" value="PAIRED_DNA-bd_dom"/>
</dbReference>
<keyword evidence="7" id="KW-0539">Nucleus</keyword>
<dbReference type="InterPro" id="IPR009057">
    <property type="entry name" value="Homeodomain-like_sf"/>
</dbReference>
<dbReference type="GO" id="GO:0003677">
    <property type="term" value="F:DNA binding"/>
    <property type="evidence" value="ECO:0007669"/>
    <property type="project" value="UniProtKB-KW"/>
</dbReference>
<evidence type="ECO:0000256" key="4">
    <source>
        <dbReference type="ARBA" id="ARBA00023015"/>
    </source>
</evidence>
<dbReference type="GO" id="GO:0005634">
    <property type="term" value="C:nucleus"/>
    <property type="evidence" value="ECO:0007669"/>
    <property type="project" value="UniProtKB-SubCell"/>
</dbReference>
<keyword evidence="5" id="KW-0238">DNA-binding</keyword>
<organism evidence="9 10">
    <name type="scientific">Gnathostoma spinigerum</name>
    <dbReference type="NCBI Taxonomy" id="75299"/>
    <lineage>
        <taxon>Eukaryota</taxon>
        <taxon>Metazoa</taxon>
        <taxon>Ecdysozoa</taxon>
        <taxon>Nematoda</taxon>
        <taxon>Chromadorea</taxon>
        <taxon>Rhabditida</taxon>
        <taxon>Spirurina</taxon>
        <taxon>Gnathostomatomorpha</taxon>
        <taxon>Gnathostomatoidea</taxon>
        <taxon>Gnathostomatidae</taxon>
        <taxon>Gnathostoma</taxon>
    </lineage>
</organism>
<dbReference type="CDD" id="cd00131">
    <property type="entry name" value="PAX"/>
    <property type="match status" value="1"/>
</dbReference>
<dbReference type="PROSITE" id="PS00034">
    <property type="entry name" value="PAIRED_1"/>
    <property type="match status" value="1"/>
</dbReference>
<dbReference type="SUPFAM" id="SSF46689">
    <property type="entry name" value="Homeodomain-like"/>
    <property type="match status" value="1"/>
</dbReference>
<dbReference type="PANTHER" id="PTHR45636">
    <property type="entry name" value="PAIRED BOX PROTEIN PAX-6-RELATED-RELATED"/>
    <property type="match status" value="1"/>
</dbReference>
<dbReference type="PROSITE" id="PS51057">
    <property type="entry name" value="PAIRED_2"/>
    <property type="match status" value="1"/>
</dbReference>
<evidence type="ECO:0000256" key="3">
    <source>
        <dbReference type="ARBA" id="ARBA00022724"/>
    </source>
</evidence>
<dbReference type="PANTHER" id="PTHR45636:SF16">
    <property type="entry name" value="PAIRED BOX POX-MESO PROTEIN"/>
    <property type="match status" value="1"/>
</dbReference>
<dbReference type="AlphaFoldDB" id="A0ABD6EHT5"/>
<sequence length="260" mass="28905">MMSYWGLGDTSTGVTQPLWINNSVIPSTDSDRSRIETVHGEINQLGGIFVNGRPLPISLRMRIIELAHLGVRPCDISRQLRISHGCVSKILAKYSESGSILPGAIGGSKPRVTTPKVVEHIRRLKSRDPGIFAWEIRDRLVQDNICDKFNVPSVSSISRILRNRIQLQSSSLPDKLTPFMSASITQAPTSISHSSSVFPYWTRQYAIPPREQNLARNFYHNTEINDFLRGPSTNPIGQYFGTPSVNSAVNSVSFCAKIEN</sequence>